<protein>
    <submittedName>
        <fullName evidence="4">Polysaccharide biosynthesis/export family protein</fullName>
    </submittedName>
</protein>
<feature type="domain" description="Polysaccharide export protein N-terminal" evidence="2">
    <location>
        <begin position="79"/>
        <end position="157"/>
    </location>
</feature>
<reference evidence="4" key="1">
    <citation type="submission" date="2020-12" db="EMBL/GenBank/DDBJ databases">
        <title>Bacterial taxonomy.</title>
        <authorList>
            <person name="Pan X."/>
        </authorList>
    </citation>
    <scope>NUCLEOTIDE SEQUENCE</scope>
    <source>
        <strain evidence="4">KCTC 52957</strain>
    </source>
</reference>
<comment type="caution">
    <text evidence="4">The sequence shown here is derived from an EMBL/GenBank/DDBJ whole genome shotgun (WGS) entry which is preliminary data.</text>
</comment>
<dbReference type="GO" id="GO:0015159">
    <property type="term" value="F:polysaccharide transmembrane transporter activity"/>
    <property type="evidence" value="ECO:0007669"/>
    <property type="project" value="InterPro"/>
</dbReference>
<keyword evidence="1" id="KW-0732">Signal</keyword>
<dbReference type="Pfam" id="PF10531">
    <property type="entry name" value="SLBB"/>
    <property type="match status" value="1"/>
</dbReference>
<dbReference type="Proteomes" id="UP000642488">
    <property type="component" value="Unassembled WGS sequence"/>
</dbReference>
<accession>A0A934IH28</accession>
<evidence type="ECO:0000259" key="2">
    <source>
        <dbReference type="Pfam" id="PF02563"/>
    </source>
</evidence>
<evidence type="ECO:0000259" key="3">
    <source>
        <dbReference type="Pfam" id="PF10531"/>
    </source>
</evidence>
<dbReference type="InterPro" id="IPR019554">
    <property type="entry name" value="Soluble_ligand-bd"/>
</dbReference>
<dbReference type="PANTHER" id="PTHR33619">
    <property type="entry name" value="POLYSACCHARIDE EXPORT PROTEIN GFCE-RELATED"/>
    <property type="match status" value="1"/>
</dbReference>
<dbReference type="PANTHER" id="PTHR33619:SF3">
    <property type="entry name" value="POLYSACCHARIDE EXPORT PROTEIN GFCE-RELATED"/>
    <property type="match status" value="1"/>
</dbReference>
<dbReference type="AlphaFoldDB" id="A0A934IH28"/>
<dbReference type="Pfam" id="PF02563">
    <property type="entry name" value="Poly_export"/>
    <property type="match status" value="1"/>
</dbReference>
<gene>
    <name evidence="4" type="ORF">ILP92_08165</name>
</gene>
<dbReference type="InterPro" id="IPR049712">
    <property type="entry name" value="Poly_export"/>
</dbReference>
<proteinExistence type="predicted"/>
<evidence type="ECO:0000256" key="1">
    <source>
        <dbReference type="ARBA" id="ARBA00022729"/>
    </source>
</evidence>
<keyword evidence="5" id="KW-1185">Reference proteome</keyword>
<dbReference type="EMBL" id="JAEKPD010000007">
    <property type="protein sequence ID" value="MBJ3762716.1"/>
    <property type="molecule type" value="Genomic_DNA"/>
</dbReference>
<feature type="domain" description="Soluble ligand binding" evidence="3">
    <location>
        <begin position="172"/>
        <end position="212"/>
    </location>
</feature>
<dbReference type="Gene3D" id="3.30.1950.10">
    <property type="entry name" value="wza like domain"/>
    <property type="match status" value="1"/>
</dbReference>
<evidence type="ECO:0000313" key="4">
    <source>
        <dbReference type="EMBL" id="MBJ3762716.1"/>
    </source>
</evidence>
<name>A0A934IH28_9RHOB</name>
<dbReference type="Gene3D" id="3.10.560.10">
    <property type="entry name" value="Outer membrane lipoprotein wza domain like"/>
    <property type="match status" value="2"/>
</dbReference>
<evidence type="ECO:0000313" key="5">
    <source>
        <dbReference type="Proteomes" id="UP000642488"/>
    </source>
</evidence>
<sequence>MGTACLGGLLLFALAACSGLPRGSAIRSEISRPAAAEASDYAFYPVTRALLPTVAAWPSVNTVPTDGWPRAQNGALGQLIRPGDTVAIRIWDSSENSLLTGIEERSTSLGEMVVSPGGSVFVPYVGDVRIAGVSPQSARLAIQNRLSAIAPSSQVQLALAEGTQNAVSVAAGVNSPGLVPLRDRNTTVLSVISQSGGVSPTLRNPRIRLQRGQKNYSTSLKRLYENPDANALVHSGDTIIVEQDDRYFLALGAAGKEDVIYFPQDRVTALEAISLIGGITDTRADPEGVLVLREYPASALDAGLRGPRQQRVVFAIDLTTADGLFSAKNLQIMPGDVVLATESPVSSIQVALSLFGGGLGFARQLSN</sequence>
<organism evidence="4 5">
    <name type="scientific">Palleronia pontilimi</name>
    <dbReference type="NCBI Taxonomy" id="1964209"/>
    <lineage>
        <taxon>Bacteria</taxon>
        <taxon>Pseudomonadati</taxon>
        <taxon>Pseudomonadota</taxon>
        <taxon>Alphaproteobacteria</taxon>
        <taxon>Rhodobacterales</taxon>
        <taxon>Roseobacteraceae</taxon>
        <taxon>Palleronia</taxon>
    </lineage>
</organism>
<dbReference type="InterPro" id="IPR003715">
    <property type="entry name" value="Poly_export_N"/>
</dbReference>